<dbReference type="InterPro" id="IPR017871">
    <property type="entry name" value="ABC_transporter-like_CS"/>
</dbReference>
<dbReference type="EMBL" id="WJHE01000898">
    <property type="protein sequence ID" value="MST34215.1"/>
    <property type="molecule type" value="Genomic_DNA"/>
</dbReference>
<evidence type="ECO:0000256" key="1">
    <source>
        <dbReference type="ARBA" id="ARBA00022741"/>
    </source>
</evidence>
<dbReference type="PANTHER" id="PTHR43790:SF8">
    <property type="entry name" value="SUGAR ABC TRANSPORTER ATP-BINDING PROTEIN"/>
    <property type="match status" value="1"/>
</dbReference>
<dbReference type="InterPro" id="IPR027417">
    <property type="entry name" value="P-loop_NTPase"/>
</dbReference>
<keyword evidence="1" id="KW-0547">Nucleotide-binding</keyword>
<reference evidence="4 5" key="1">
    <citation type="submission" date="2019-11" db="EMBL/GenBank/DDBJ databases">
        <title>Acidiferrimicrobium australis gen. nov., sp. nov., an acidophilic and obligately heterotrophic, member of the Actinobacteria that catalyses dissimilatory oxido- reduction of iron isolated from metal-rich acidic water in Chile.</title>
        <authorList>
            <person name="Gonzalez D."/>
            <person name="Huber K."/>
            <person name="Hedrich S."/>
            <person name="Rojas-Villalobos C."/>
            <person name="Quatrini R."/>
            <person name="Dinamarca M.A."/>
            <person name="Schwarz A."/>
            <person name="Canales C."/>
            <person name="Nancucheo I."/>
        </authorList>
    </citation>
    <scope>NUCLEOTIDE SEQUENCE [LARGE SCALE GENOMIC DNA]</scope>
    <source>
        <strain evidence="4 5">USS-CCA1</strain>
    </source>
</reference>
<protein>
    <submittedName>
        <fullName evidence="4">ATP-binding cassette domain-containing protein</fullName>
    </submittedName>
</protein>
<evidence type="ECO:0000259" key="3">
    <source>
        <dbReference type="PROSITE" id="PS50893"/>
    </source>
</evidence>
<dbReference type="InterPro" id="IPR003593">
    <property type="entry name" value="AAA+_ATPase"/>
</dbReference>
<dbReference type="SUPFAM" id="SSF52540">
    <property type="entry name" value="P-loop containing nucleoside triphosphate hydrolases"/>
    <property type="match status" value="1"/>
</dbReference>
<dbReference type="Pfam" id="PF00005">
    <property type="entry name" value="ABC_tran"/>
    <property type="match status" value="1"/>
</dbReference>
<keyword evidence="5" id="KW-1185">Reference proteome</keyword>
<feature type="domain" description="ABC transporter" evidence="3">
    <location>
        <begin position="1"/>
        <end position="221"/>
    </location>
</feature>
<sequence>MHLRRGEVLGLVGDNGAGKSTFVKILCGYQRPDVGKLFVEGKQVHFRSVGDARAMGIETVYQDLALVPQLPVYKNLFLKREVVAGGRLGFLSDGKMRKLARQYLDDIKVNVPSVDAPVERLSGGQRQAIAVARATRSDVKILLLDEPLSAMGAKESALIIDLVRDLSKNRGVSIIVIDHNYAHIFELCDRINVIHQGVVSFDKRVEDTSLEELTNYMVSEYRQQIMSGRGARRTG</sequence>
<evidence type="ECO:0000313" key="5">
    <source>
        <dbReference type="Proteomes" id="UP000437736"/>
    </source>
</evidence>
<dbReference type="PROSITE" id="PS00211">
    <property type="entry name" value="ABC_TRANSPORTER_1"/>
    <property type="match status" value="1"/>
</dbReference>
<dbReference type="Proteomes" id="UP000437736">
    <property type="component" value="Unassembled WGS sequence"/>
</dbReference>
<dbReference type="InterPro" id="IPR003439">
    <property type="entry name" value="ABC_transporter-like_ATP-bd"/>
</dbReference>
<dbReference type="GO" id="GO:0005524">
    <property type="term" value="F:ATP binding"/>
    <property type="evidence" value="ECO:0007669"/>
    <property type="project" value="UniProtKB-KW"/>
</dbReference>
<organism evidence="4 5">
    <name type="scientific">Acidiferrimicrobium australe</name>
    <dbReference type="NCBI Taxonomy" id="2664430"/>
    <lineage>
        <taxon>Bacteria</taxon>
        <taxon>Bacillati</taxon>
        <taxon>Actinomycetota</taxon>
        <taxon>Acidimicrobiia</taxon>
        <taxon>Acidimicrobiales</taxon>
        <taxon>Acidimicrobiaceae</taxon>
        <taxon>Acidiferrimicrobium</taxon>
    </lineage>
</organism>
<dbReference type="PROSITE" id="PS50893">
    <property type="entry name" value="ABC_TRANSPORTER_2"/>
    <property type="match status" value="1"/>
</dbReference>
<dbReference type="PANTHER" id="PTHR43790">
    <property type="entry name" value="CARBOHYDRATE TRANSPORT ATP-BINDING PROTEIN MG119-RELATED"/>
    <property type="match status" value="1"/>
</dbReference>
<proteinExistence type="predicted"/>
<dbReference type="SMART" id="SM00382">
    <property type="entry name" value="AAA"/>
    <property type="match status" value="1"/>
</dbReference>
<gene>
    <name evidence="4" type="ORF">GHK86_15985</name>
</gene>
<dbReference type="InterPro" id="IPR050107">
    <property type="entry name" value="ABC_carbohydrate_import_ATPase"/>
</dbReference>
<keyword evidence="2 4" id="KW-0067">ATP-binding</keyword>
<evidence type="ECO:0000313" key="4">
    <source>
        <dbReference type="EMBL" id="MST34215.1"/>
    </source>
</evidence>
<dbReference type="Gene3D" id="3.40.50.300">
    <property type="entry name" value="P-loop containing nucleotide triphosphate hydrolases"/>
    <property type="match status" value="1"/>
</dbReference>
<dbReference type="CDD" id="cd03216">
    <property type="entry name" value="ABC_Carb_Monos_I"/>
    <property type="match status" value="1"/>
</dbReference>
<name>A0ABW9QWH8_9ACTN</name>
<evidence type="ECO:0000256" key="2">
    <source>
        <dbReference type="ARBA" id="ARBA00022840"/>
    </source>
</evidence>
<accession>A0ABW9QWH8</accession>
<comment type="caution">
    <text evidence="4">The sequence shown here is derived from an EMBL/GenBank/DDBJ whole genome shotgun (WGS) entry which is preliminary data.</text>
</comment>